<comment type="caution">
    <text evidence="1">The sequence shown here is derived from an EMBL/GenBank/DDBJ whole genome shotgun (WGS) entry which is preliminary data.</text>
</comment>
<proteinExistence type="predicted"/>
<protein>
    <submittedName>
        <fullName evidence="1">Uncharacterized protein</fullName>
    </submittedName>
</protein>
<accession>A0A445JBY8</accession>
<sequence length="312" mass="35836">MNIWGKHLQRQFREQIGTCRTDLEFLHHSQTLDDGIQYQAFSEKLSHLVAQEDLYWRQRAKIYWLKDGDTNSKFFHASANARKKINSISCLSRDEDTMVNDHNGIFDVDVSYFQNLFQSGNRYHNKCAWKKYLVEAIFSHHDAEKILALPLLNVMENDKIIAILEVKGIGCSFGSFGNSKNKALLTETFKLVITLNMYGWKQDYGTSLNKSGIVEIAFSLLFLLSCRNPFQKLESKLERSFGVFGRHATQSFGNKYPLHLGLPTPLQCKTSLNGKKSKNQTIQQYSQTSSNITSWSPLQQNYFKCNLDAATF</sequence>
<dbReference type="Proteomes" id="UP000289340">
    <property type="component" value="Chromosome 8"/>
</dbReference>
<dbReference type="EMBL" id="QZWG01000008">
    <property type="protein sequence ID" value="RZB95999.1"/>
    <property type="molecule type" value="Genomic_DNA"/>
</dbReference>
<reference evidence="1 2" key="1">
    <citation type="submission" date="2018-09" db="EMBL/GenBank/DDBJ databases">
        <title>A high-quality reference genome of wild soybean provides a powerful tool to mine soybean genomes.</title>
        <authorList>
            <person name="Xie M."/>
            <person name="Chung C.Y.L."/>
            <person name="Li M.-W."/>
            <person name="Wong F.-L."/>
            <person name="Chan T.-F."/>
            <person name="Lam H.-M."/>
        </authorList>
    </citation>
    <scope>NUCLEOTIDE SEQUENCE [LARGE SCALE GENOMIC DNA]</scope>
    <source>
        <strain evidence="2">cv. W05</strain>
        <tissue evidence="1">Hypocotyl of etiolated seedlings</tissue>
    </source>
</reference>
<dbReference type="AlphaFoldDB" id="A0A445JBY8"/>
<gene>
    <name evidence="1" type="ORF">D0Y65_020035</name>
</gene>
<organism evidence="1 2">
    <name type="scientific">Glycine soja</name>
    <name type="common">Wild soybean</name>
    <dbReference type="NCBI Taxonomy" id="3848"/>
    <lineage>
        <taxon>Eukaryota</taxon>
        <taxon>Viridiplantae</taxon>
        <taxon>Streptophyta</taxon>
        <taxon>Embryophyta</taxon>
        <taxon>Tracheophyta</taxon>
        <taxon>Spermatophyta</taxon>
        <taxon>Magnoliopsida</taxon>
        <taxon>eudicotyledons</taxon>
        <taxon>Gunneridae</taxon>
        <taxon>Pentapetalae</taxon>
        <taxon>rosids</taxon>
        <taxon>fabids</taxon>
        <taxon>Fabales</taxon>
        <taxon>Fabaceae</taxon>
        <taxon>Papilionoideae</taxon>
        <taxon>50 kb inversion clade</taxon>
        <taxon>NPAAA clade</taxon>
        <taxon>indigoferoid/millettioid clade</taxon>
        <taxon>Phaseoleae</taxon>
        <taxon>Glycine</taxon>
        <taxon>Glycine subgen. Soja</taxon>
    </lineage>
</organism>
<evidence type="ECO:0000313" key="2">
    <source>
        <dbReference type="Proteomes" id="UP000289340"/>
    </source>
</evidence>
<keyword evidence="2" id="KW-1185">Reference proteome</keyword>
<name>A0A445JBY8_GLYSO</name>
<evidence type="ECO:0000313" key="1">
    <source>
        <dbReference type="EMBL" id="RZB95999.1"/>
    </source>
</evidence>